<organism evidence="3">
    <name type="scientific">Thelazia callipaeda</name>
    <name type="common">Oriental eyeworm</name>
    <name type="synonym">Parasitic nematode</name>
    <dbReference type="NCBI Taxonomy" id="103827"/>
    <lineage>
        <taxon>Eukaryota</taxon>
        <taxon>Metazoa</taxon>
        <taxon>Ecdysozoa</taxon>
        <taxon>Nematoda</taxon>
        <taxon>Chromadorea</taxon>
        <taxon>Rhabditida</taxon>
        <taxon>Spirurina</taxon>
        <taxon>Spiruromorpha</taxon>
        <taxon>Thelazioidea</taxon>
        <taxon>Thelaziidae</taxon>
        <taxon>Thelazia</taxon>
    </lineage>
</organism>
<reference evidence="3" key="1">
    <citation type="submission" date="2017-02" db="UniProtKB">
        <authorList>
            <consortium name="WormBaseParasite"/>
        </authorList>
    </citation>
    <scope>IDENTIFICATION</scope>
</reference>
<dbReference type="PANTHER" id="PTHR38612:SF1">
    <property type="entry name" value="PROTEIN CBG06620"/>
    <property type="match status" value="1"/>
</dbReference>
<dbReference type="OMA" id="CIFTTGC"/>
<dbReference type="EMBL" id="UYYF01004393">
    <property type="protein sequence ID" value="VDN03470.1"/>
    <property type="molecule type" value="Genomic_DNA"/>
</dbReference>
<evidence type="ECO:0000313" key="1">
    <source>
        <dbReference type="EMBL" id="VDN03470.1"/>
    </source>
</evidence>
<evidence type="ECO:0000313" key="2">
    <source>
        <dbReference type="Proteomes" id="UP000276776"/>
    </source>
</evidence>
<dbReference type="PANTHER" id="PTHR38612">
    <property type="entry name" value="PROTEIN DCT-5-RELATED"/>
    <property type="match status" value="1"/>
</dbReference>
<proteinExistence type="predicted"/>
<dbReference type="Pfam" id="PF17266">
    <property type="entry name" value="DUF5332"/>
    <property type="match status" value="1"/>
</dbReference>
<sequence length="222" mass="25312">MVIISVINISRWRLIIISIILVFVITISKAEESVAQRCRRLFACAITKECIKLPFIADRFNGPLITAQHYNDLDTGIDYGCIFTAGCLDECNKCPLCEMSKQQLIDVLNGVKRTPQGECSVLVNCAADCLKRSNSNFTVINYCFRHECAYHCFDGTCPICSTFITRLFNQACVSGNLRRKMNFQGQCYEMFRAMVYAKFKQQFRQAKRAPAIGIKHNFVWPN</sequence>
<keyword evidence="2" id="KW-1185">Reference proteome</keyword>
<gene>
    <name evidence="1" type="ORF">TCLT_LOCUS6145</name>
</gene>
<accession>A0A0N5D048</accession>
<protein>
    <submittedName>
        <fullName evidence="1 3">Uncharacterized protein</fullName>
    </submittedName>
</protein>
<dbReference type="WBParaSite" id="TCLT_0000615601-mRNA-1">
    <property type="protein sequence ID" value="TCLT_0000615601-mRNA-1"/>
    <property type="gene ID" value="TCLT_0000615601"/>
</dbReference>
<dbReference type="OrthoDB" id="5774172at2759"/>
<evidence type="ECO:0000313" key="3">
    <source>
        <dbReference type="WBParaSite" id="TCLT_0000615601-mRNA-1"/>
    </source>
</evidence>
<reference evidence="1 2" key="2">
    <citation type="submission" date="2018-11" db="EMBL/GenBank/DDBJ databases">
        <authorList>
            <consortium name="Pathogen Informatics"/>
        </authorList>
    </citation>
    <scope>NUCLEOTIDE SEQUENCE [LARGE SCALE GENOMIC DNA]</scope>
</reference>
<name>A0A0N5D048_THECL</name>
<dbReference type="AlphaFoldDB" id="A0A0N5D048"/>
<dbReference type="Proteomes" id="UP000276776">
    <property type="component" value="Unassembled WGS sequence"/>
</dbReference>
<dbReference type="InterPro" id="IPR035161">
    <property type="entry name" value="DUF5332"/>
</dbReference>